<evidence type="ECO:0000313" key="3">
    <source>
        <dbReference type="Proteomes" id="UP000054217"/>
    </source>
</evidence>
<gene>
    <name evidence="2" type="ORF">M404DRAFT_997158</name>
</gene>
<accession>A0A0C3PJA3</accession>
<dbReference type="InParanoid" id="A0A0C3PJA3"/>
<feature type="compositionally biased region" description="Polar residues" evidence="1">
    <location>
        <begin position="8"/>
        <end position="20"/>
    </location>
</feature>
<evidence type="ECO:0000313" key="2">
    <source>
        <dbReference type="EMBL" id="KIO08229.1"/>
    </source>
</evidence>
<evidence type="ECO:0000256" key="1">
    <source>
        <dbReference type="SAM" id="MobiDB-lite"/>
    </source>
</evidence>
<dbReference type="HOGENOM" id="CLU_1210253_0_0_1"/>
<dbReference type="EMBL" id="KN831957">
    <property type="protein sequence ID" value="KIO08229.1"/>
    <property type="molecule type" value="Genomic_DNA"/>
</dbReference>
<dbReference type="OrthoDB" id="2680996at2759"/>
<dbReference type="Proteomes" id="UP000054217">
    <property type="component" value="Unassembled WGS sequence"/>
</dbReference>
<name>A0A0C3PJA3_PISTI</name>
<reference evidence="2 3" key="1">
    <citation type="submission" date="2014-04" db="EMBL/GenBank/DDBJ databases">
        <authorList>
            <consortium name="DOE Joint Genome Institute"/>
            <person name="Kuo A."/>
            <person name="Kohler A."/>
            <person name="Costa M.D."/>
            <person name="Nagy L.G."/>
            <person name="Floudas D."/>
            <person name="Copeland A."/>
            <person name="Barry K.W."/>
            <person name="Cichocki N."/>
            <person name="Veneault-Fourrey C."/>
            <person name="LaButti K."/>
            <person name="Lindquist E.A."/>
            <person name="Lipzen A."/>
            <person name="Lundell T."/>
            <person name="Morin E."/>
            <person name="Murat C."/>
            <person name="Sun H."/>
            <person name="Tunlid A."/>
            <person name="Henrissat B."/>
            <person name="Grigoriev I.V."/>
            <person name="Hibbett D.S."/>
            <person name="Martin F."/>
            <person name="Nordberg H.P."/>
            <person name="Cantor M.N."/>
            <person name="Hua S.X."/>
        </authorList>
    </citation>
    <scope>NUCLEOTIDE SEQUENCE [LARGE SCALE GENOMIC DNA]</scope>
    <source>
        <strain evidence="2 3">Marx 270</strain>
    </source>
</reference>
<feature type="region of interest" description="Disordered" evidence="1">
    <location>
        <begin position="161"/>
        <end position="229"/>
    </location>
</feature>
<feature type="region of interest" description="Disordered" evidence="1">
    <location>
        <begin position="1"/>
        <end position="98"/>
    </location>
</feature>
<sequence>MMDGSMSRPPSSQVNCQRSFNPAKHLTLQPTGTEAFPSTFDGLELWSEGEGKELDSNPHLAENFQVPQDSEMHGAGIAIRTPPLSGDQSPPLRHTLPTRHSNGIMQRIRRAGARIKSLVRRQKRSTDSGGLIRSSSSGVAMVPGSDDGSVEIAAPLLHGKFPSTSLPPQIPPLSFDDGGTPSEEAEASPERLPKLILYRSPSKRASTSGSVPSREGRTSRTFKRLSLAT</sequence>
<proteinExistence type="predicted"/>
<organism evidence="2 3">
    <name type="scientific">Pisolithus tinctorius Marx 270</name>
    <dbReference type="NCBI Taxonomy" id="870435"/>
    <lineage>
        <taxon>Eukaryota</taxon>
        <taxon>Fungi</taxon>
        <taxon>Dikarya</taxon>
        <taxon>Basidiomycota</taxon>
        <taxon>Agaricomycotina</taxon>
        <taxon>Agaricomycetes</taxon>
        <taxon>Agaricomycetidae</taxon>
        <taxon>Boletales</taxon>
        <taxon>Sclerodermatineae</taxon>
        <taxon>Pisolithaceae</taxon>
        <taxon>Pisolithus</taxon>
    </lineage>
</organism>
<reference evidence="3" key="2">
    <citation type="submission" date="2015-01" db="EMBL/GenBank/DDBJ databases">
        <title>Evolutionary Origins and Diversification of the Mycorrhizal Mutualists.</title>
        <authorList>
            <consortium name="DOE Joint Genome Institute"/>
            <consortium name="Mycorrhizal Genomics Consortium"/>
            <person name="Kohler A."/>
            <person name="Kuo A."/>
            <person name="Nagy L.G."/>
            <person name="Floudas D."/>
            <person name="Copeland A."/>
            <person name="Barry K.W."/>
            <person name="Cichocki N."/>
            <person name="Veneault-Fourrey C."/>
            <person name="LaButti K."/>
            <person name="Lindquist E.A."/>
            <person name="Lipzen A."/>
            <person name="Lundell T."/>
            <person name="Morin E."/>
            <person name="Murat C."/>
            <person name="Riley R."/>
            <person name="Ohm R."/>
            <person name="Sun H."/>
            <person name="Tunlid A."/>
            <person name="Henrissat B."/>
            <person name="Grigoriev I.V."/>
            <person name="Hibbett D.S."/>
            <person name="Martin F."/>
        </authorList>
    </citation>
    <scope>NUCLEOTIDE SEQUENCE [LARGE SCALE GENOMIC DNA]</scope>
    <source>
        <strain evidence="3">Marx 270</strain>
    </source>
</reference>
<feature type="region of interest" description="Disordered" evidence="1">
    <location>
        <begin position="115"/>
        <end position="146"/>
    </location>
</feature>
<protein>
    <submittedName>
        <fullName evidence="2">Uncharacterized protein</fullName>
    </submittedName>
</protein>
<keyword evidence="3" id="KW-1185">Reference proteome</keyword>
<dbReference type="AlphaFoldDB" id="A0A0C3PJA3"/>